<accession>A0AAD9N5Y6</accession>
<dbReference type="GO" id="GO:0005739">
    <property type="term" value="C:mitochondrion"/>
    <property type="evidence" value="ECO:0007669"/>
    <property type="project" value="TreeGrafter"/>
</dbReference>
<dbReference type="Pfam" id="PF00144">
    <property type="entry name" value="Beta-lactamase"/>
    <property type="match status" value="1"/>
</dbReference>
<dbReference type="Proteomes" id="UP001208570">
    <property type="component" value="Unassembled WGS sequence"/>
</dbReference>
<dbReference type="GO" id="GO:0006508">
    <property type="term" value="P:proteolysis"/>
    <property type="evidence" value="ECO:0007669"/>
    <property type="project" value="TreeGrafter"/>
</dbReference>
<dbReference type="PANTHER" id="PTHR46520">
    <property type="entry name" value="SERINE BETA-LACTAMASE-LIKE PROTEIN LACTB, MITOCHONDRIAL"/>
    <property type="match status" value="1"/>
</dbReference>
<comment type="caution">
    <text evidence="3">The sequence shown here is derived from an EMBL/GenBank/DDBJ whole genome shotgun (WGS) entry which is preliminary data.</text>
</comment>
<dbReference type="InterPro" id="IPR052794">
    <property type="entry name" value="Mito_Ser_Protease_LACTB"/>
</dbReference>
<feature type="region of interest" description="Disordered" evidence="1">
    <location>
        <begin position="249"/>
        <end position="297"/>
    </location>
</feature>
<organism evidence="3 4">
    <name type="scientific">Paralvinella palmiformis</name>
    <dbReference type="NCBI Taxonomy" id="53620"/>
    <lineage>
        <taxon>Eukaryota</taxon>
        <taxon>Metazoa</taxon>
        <taxon>Spiralia</taxon>
        <taxon>Lophotrochozoa</taxon>
        <taxon>Annelida</taxon>
        <taxon>Polychaeta</taxon>
        <taxon>Sedentaria</taxon>
        <taxon>Canalipalpata</taxon>
        <taxon>Terebellida</taxon>
        <taxon>Terebelliformia</taxon>
        <taxon>Alvinellidae</taxon>
        <taxon>Paralvinella</taxon>
    </lineage>
</organism>
<evidence type="ECO:0000256" key="1">
    <source>
        <dbReference type="SAM" id="MobiDB-lite"/>
    </source>
</evidence>
<dbReference type="InterPro" id="IPR012338">
    <property type="entry name" value="Beta-lactam/transpept-like"/>
</dbReference>
<dbReference type="AlphaFoldDB" id="A0AAD9N5Y6"/>
<gene>
    <name evidence="3" type="ORF">LSH36_218g03007</name>
</gene>
<reference evidence="3" key="1">
    <citation type="journal article" date="2023" name="Mol. Biol. Evol.">
        <title>Third-Generation Sequencing Reveals the Adaptive Role of the Epigenome in Three Deep-Sea Polychaetes.</title>
        <authorList>
            <person name="Perez M."/>
            <person name="Aroh O."/>
            <person name="Sun Y."/>
            <person name="Lan Y."/>
            <person name="Juniper S.K."/>
            <person name="Young C.R."/>
            <person name="Angers B."/>
            <person name="Qian P.Y."/>
        </authorList>
    </citation>
    <scope>NUCLEOTIDE SEQUENCE</scope>
    <source>
        <strain evidence="3">P08H-3</strain>
    </source>
</reference>
<dbReference type="Gene3D" id="3.40.710.10">
    <property type="entry name" value="DD-peptidase/beta-lactamase superfamily"/>
    <property type="match status" value="1"/>
</dbReference>
<feature type="domain" description="Beta-lactamase-related" evidence="2">
    <location>
        <begin position="134"/>
        <end position="536"/>
    </location>
</feature>
<name>A0AAD9N5Y6_9ANNE</name>
<dbReference type="InterPro" id="IPR001466">
    <property type="entry name" value="Beta-lactam-related"/>
</dbReference>
<sequence length="562" mass="63358">MSKCLSHICQSITLRSGRVKTCQHFFLYQRCLSGISSRISFVPNLYVSKHQEDNNNKGEGNRNDARSTYSLQAAISLVSVGVAFLASDITKKHRASCSVIEKSKDDPEQDHHTVEKISLAEAIEVAKDLCQCVKDENGSPGLSVAVSIDGKEVWSDGKFIIINNLYAFGYADLENRVRCHADTVMRIASISKSITMTVVAKLWEAGQLDLDKPVRHYVPSWPEKMYEGKKVDITTRQLVSHLAGVRHYDKSCGKKKKREKNNKKSSEENDDKVDVERPNRKHDDGDNSRKKVRARRDDEEREFYLKRRFVNVRTALNIFKDDELCSVPGTEYLYTTHGWTLISAVVEAAAKKKFPVIMRNLFMDLGMDNTYLDETNTLIYNRARHYLKNKQGKIINAPYVDLSCKWAGGGIISTVKDLVHFGNMMLYSYQYDPKQDNPLPEGYLKSKTVNMLWTPNKLTKCDWDPDGYYGMGWAVVTPGGQKHGQCREVTKYFSHTGSAVGGTSVLIILPRKEKVTDNDLSDSEPPHGIVVSIISNLGSCRGLSKTALRIAKLFNNVIHDAL</sequence>
<evidence type="ECO:0000313" key="3">
    <source>
        <dbReference type="EMBL" id="KAK2156236.1"/>
    </source>
</evidence>
<feature type="compositionally biased region" description="Basic and acidic residues" evidence="1">
    <location>
        <begin position="262"/>
        <end position="297"/>
    </location>
</feature>
<protein>
    <recommendedName>
        <fullName evidence="2">Beta-lactamase-related domain-containing protein</fullName>
    </recommendedName>
</protein>
<evidence type="ECO:0000259" key="2">
    <source>
        <dbReference type="Pfam" id="PF00144"/>
    </source>
</evidence>
<dbReference type="EMBL" id="JAODUP010000218">
    <property type="protein sequence ID" value="KAK2156236.1"/>
    <property type="molecule type" value="Genomic_DNA"/>
</dbReference>
<dbReference type="SUPFAM" id="SSF56601">
    <property type="entry name" value="beta-lactamase/transpeptidase-like"/>
    <property type="match status" value="1"/>
</dbReference>
<dbReference type="GO" id="GO:0008233">
    <property type="term" value="F:peptidase activity"/>
    <property type="evidence" value="ECO:0007669"/>
    <property type="project" value="TreeGrafter"/>
</dbReference>
<dbReference type="PANTHER" id="PTHR46520:SF1">
    <property type="entry name" value="SERINE BETA-LACTAMASE-LIKE PROTEIN LACTB, MITOCHONDRIAL"/>
    <property type="match status" value="1"/>
</dbReference>
<dbReference type="GO" id="GO:0019216">
    <property type="term" value="P:regulation of lipid metabolic process"/>
    <property type="evidence" value="ECO:0007669"/>
    <property type="project" value="TreeGrafter"/>
</dbReference>
<evidence type="ECO:0000313" key="4">
    <source>
        <dbReference type="Proteomes" id="UP001208570"/>
    </source>
</evidence>
<proteinExistence type="predicted"/>
<keyword evidence="4" id="KW-1185">Reference proteome</keyword>